<reference evidence="3" key="2">
    <citation type="submission" date="2020-03" db="EMBL/GenBank/DDBJ databases">
        <title>The second near-complete assembly of the hexaploid bread wheat (Triticum aestivum) genome.</title>
        <authorList>
            <person name="Zimin A.V."/>
            <person name="Puiu D."/>
            <person name="Shumante A."/>
            <person name="Alonge M."/>
            <person name="Salzberg S.L."/>
        </authorList>
    </citation>
    <scope>NUCLEOTIDE SEQUENCE</scope>
    <source>
        <tissue evidence="3">Leaf</tissue>
    </source>
</reference>
<evidence type="ECO:0000256" key="2">
    <source>
        <dbReference type="SAM" id="MobiDB-lite"/>
    </source>
</evidence>
<organism evidence="3">
    <name type="scientific">Triticum aestivum</name>
    <name type="common">Wheat</name>
    <dbReference type="NCBI Taxonomy" id="4565"/>
    <lineage>
        <taxon>Eukaryota</taxon>
        <taxon>Viridiplantae</taxon>
        <taxon>Streptophyta</taxon>
        <taxon>Embryophyta</taxon>
        <taxon>Tracheophyta</taxon>
        <taxon>Spermatophyta</taxon>
        <taxon>Magnoliopsida</taxon>
        <taxon>Liliopsida</taxon>
        <taxon>Poales</taxon>
        <taxon>Poaceae</taxon>
        <taxon>BOP clade</taxon>
        <taxon>Pooideae</taxon>
        <taxon>Triticodae</taxon>
        <taxon>Triticeae</taxon>
        <taxon>Triticinae</taxon>
        <taxon>Triticum</taxon>
    </lineage>
</organism>
<comment type="subcellular location">
    <subcellularLocation>
        <location evidence="1">Cell envelope</location>
    </subcellularLocation>
</comment>
<dbReference type="SUPFAM" id="SSF52058">
    <property type="entry name" value="L domain-like"/>
    <property type="match status" value="1"/>
</dbReference>
<accession>A0A9R1JX13</accession>
<gene>
    <name evidence="3" type="ORF">CFC21_043913</name>
</gene>
<reference evidence="3" key="1">
    <citation type="journal article" date="2017" name="Gigascience">
        <title>The first near-complete assembly of the hexaploid bread wheat genome, Triticum aestivum.</title>
        <authorList>
            <person name="Zimin A.V."/>
            <person name="Puiu D."/>
            <person name="Hall R."/>
            <person name="Kingan S."/>
            <person name="Clavijo B.J."/>
            <person name="Salzberg S.L."/>
        </authorList>
    </citation>
    <scope>NUCLEOTIDE SEQUENCE</scope>
    <source>
        <tissue evidence="3">Leaf</tissue>
    </source>
</reference>
<proteinExistence type="predicted"/>
<evidence type="ECO:0000313" key="3">
    <source>
        <dbReference type="EMBL" id="KAF7032770.1"/>
    </source>
</evidence>
<dbReference type="Gene3D" id="3.80.10.10">
    <property type="entry name" value="Ribonuclease Inhibitor"/>
    <property type="match status" value="1"/>
</dbReference>
<dbReference type="PANTHER" id="PTHR48059">
    <property type="entry name" value="POLYGALACTURONASE INHIBITOR 1"/>
    <property type="match status" value="1"/>
</dbReference>
<feature type="non-terminal residue" evidence="3">
    <location>
        <position position="1"/>
    </location>
</feature>
<feature type="region of interest" description="Disordered" evidence="2">
    <location>
        <begin position="1"/>
        <end position="56"/>
    </location>
</feature>
<dbReference type="AlphaFoldDB" id="A0A9R1JX13"/>
<dbReference type="InterPro" id="IPR051848">
    <property type="entry name" value="PGIP"/>
</dbReference>
<dbReference type="PANTHER" id="PTHR48059:SF4">
    <property type="entry name" value="POLYGALACTURONASE INHIBITOR 1-RELATED"/>
    <property type="match status" value="1"/>
</dbReference>
<feature type="compositionally biased region" description="Low complexity" evidence="2">
    <location>
        <begin position="34"/>
        <end position="43"/>
    </location>
</feature>
<feature type="compositionally biased region" description="Pro residues" evidence="2">
    <location>
        <begin position="100"/>
        <end position="114"/>
    </location>
</feature>
<dbReference type="Pfam" id="PF00560">
    <property type="entry name" value="LRR_1"/>
    <property type="match status" value="1"/>
</dbReference>
<feature type="region of interest" description="Disordered" evidence="2">
    <location>
        <begin position="68"/>
        <end position="124"/>
    </location>
</feature>
<dbReference type="InterPro" id="IPR001611">
    <property type="entry name" value="Leu-rich_rpt"/>
</dbReference>
<name>A0A9R1JX13_WHEAT</name>
<feature type="region of interest" description="Disordered" evidence="2">
    <location>
        <begin position="165"/>
        <end position="189"/>
    </location>
</feature>
<comment type="caution">
    <text evidence="3">The sequence shown here is derived from an EMBL/GenBank/DDBJ whole genome shotgun (WGS) entry which is preliminary data.</text>
</comment>
<dbReference type="EMBL" id="CM022218">
    <property type="protein sequence ID" value="KAF7032770.1"/>
    <property type="molecule type" value="Genomic_DNA"/>
</dbReference>
<protein>
    <submittedName>
        <fullName evidence="3">Uncharacterized protein</fullName>
    </submittedName>
</protein>
<dbReference type="Proteomes" id="UP000815260">
    <property type="component" value="Chromosome 3B"/>
</dbReference>
<dbReference type="OrthoDB" id="676979at2759"/>
<dbReference type="InterPro" id="IPR032675">
    <property type="entry name" value="LRR_dom_sf"/>
</dbReference>
<evidence type="ECO:0000256" key="1">
    <source>
        <dbReference type="ARBA" id="ARBA00004196"/>
    </source>
</evidence>
<sequence>EDALTRSARPPPLFSPRLRGQRRALSGPDVQGLPPRRQCGAARRQGRPRGGLPLRVLDARQPLLRLVRRHLRPLHRPRRRPRRLPGRQPHGHHPQRPRRPPPPAGPHPAPPPGALGPHTAGHRQALQPLQPPHLLDGRVGPRAVLPGRAQEAHLPRALLQLAQRRHSGVAGDHLQPVRHQPQPQPPHRRHPPMFLSKFADQVYLWLSHNNLTGPVPAGFASVNFAHLDLSRNDLTGDASGLLGRGKELQYIDLSRNAFDFDLSGVVLPEQLYFVDVSHNAIHGSIPAQVANLSNLQFFNVSYNRLCGPVPTGGTMARFDLYNFQHNKCLCGAPLPACKK</sequence>
<feature type="compositionally biased region" description="Basic residues" evidence="2">
    <location>
        <begin position="68"/>
        <end position="99"/>
    </location>
</feature>